<dbReference type="InterPro" id="IPR050830">
    <property type="entry name" value="Fungal_FAS"/>
</dbReference>
<keyword evidence="10" id="KW-0511">Multifunctional enzyme</keyword>
<reference key="1">
    <citation type="journal article" date="2014" name="PLoS Genet.">
        <title>Signature Gene Expression Reveals Novel Clues to the Molecular Mechanisms of Dimorphic Transition in Penicillium marneffei.</title>
        <authorList>
            <person name="Yang E."/>
            <person name="Wang G."/>
            <person name="Cai J."/>
            <person name="Woo P.C."/>
            <person name="Lau S.K."/>
            <person name="Yuen K.-Y."/>
            <person name="Chow W.-N."/>
            <person name="Lin X."/>
        </authorList>
    </citation>
    <scope>NUCLEOTIDE SEQUENCE [LARGE SCALE GENOMIC DNA]</scope>
    <source>
        <strain>PM1</strain>
    </source>
</reference>
<dbReference type="GO" id="GO:0019171">
    <property type="term" value="F:(3R)-hydroxyacyl-[acyl-carrier-protein] dehydratase activity"/>
    <property type="evidence" value="ECO:0007669"/>
    <property type="project" value="UniProtKB-EC"/>
</dbReference>
<keyword evidence="7 17" id="KW-0560">Oxidoreductase</keyword>
<dbReference type="SUPFAM" id="SSF52151">
    <property type="entry name" value="FabD/lysophospholipase-like"/>
    <property type="match status" value="2"/>
</dbReference>
<comment type="catalytic activity">
    <reaction evidence="13">
        <text>holo-[ACP] + malonyl-CoA = malonyl-[ACP] + CoA</text>
        <dbReference type="Rhea" id="RHEA:41792"/>
        <dbReference type="Rhea" id="RHEA-COMP:9623"/>
        <dbReference type="Rhea" id="RHEA-COMP:9685"/>
        <dbReference type="ChEBI" id="CHEBI:57287"/>
        <dbReference type="ChEBI" id="CHEBI:57384"/>
        <dbReference type="ChEBI" id="CHEBI:64479"/>
        <dbReference type="ChEBI" id="CHEBI:78449"/>
        <dbReference type="EC" id="2.3.1.39"/>
    </reaction>
</comment>
<dbReference type="Gene3D" id="3.40.366.10">
    <property type="entry name" value="Malonyl-Coenzyme A Acyl Carrier Protein, domain 2"/>
    <property type="match status" value="3"/>
</dbReference>
<evidence type="ECO:0000256" key="9">
    <source>
        <dbReference type="ARBA" id="ARBA00023239"/>
    </source>
</evidence>
<evidence type="ECO:0000256" key="8">
    <source>
        <dbReference type="ARBA" id="ARBA00023027"/>
    </source>
</evidence>
<name>A0A093XK16_TALMA</name>
<dbReference type="SMART" id="SM00827">
    <property type="entry name" value="PKS_AT"/>
    <property type="match status" value="1"/>
</dbReference>
<dbReference type="GO" id="GO:0004318">
    <property type="term" value="F:enoyl-[acyl-carrier-protein] reductase (NADH) activity"/>
    <property type="evidence" value="ECO:0007669"/>
    <property type="project" value="UniProtKB-UniRule"/>
</dbReference>
<keyword evidence="4 17" id="KW-0808">Transferase</keyword>
<comment type="subunit">
    <text evidence="11">[Alpha(6)beta(6)] hexamers of two multifunctional subunits (alpha and beta).</text>
</comment>
<dbReference type="InterPro" id="IPR003965">
    <property type="entry name" value="Fatty_acid_synthase"/>
</dbReference>
<dbReference type="Pfam" id="PF08354">
    <property type="entry name" value="Fas1-AflB-like_hel"/>
    <property type="match status" value="1"/>
</dbReference>
<feature type="active site" description="For malonyltransferase activity" evidence="18">
    <location>
        <position position="1803"/>
    </location>
</feature>
<evidence type="ECO:0000256" key="16">
    <source>
        <dbReference type="ARBA" id="ARBA00048835"/>
    </source>
</evidence>
<dbReference type="Gene3D" id="6.10.60.10">
    <property type="match status" value="1"/>
</dbReference>
<evidence type="ECO:0000256" key="1">
    <source>
        <dbReference type="ARBA" id="ARBA00001055"/>
    </source>
</evidence>
<sequence>MDTPSSEKLSNITDGEFSLHLEEIQCTVFVSKEDLDHLKDQRELFVLAQSSASRERITSEIELALNFLEHLLDNSGATSSTRSFLQGFEDKFLFESELHALLHASQIDPQTRNKLLCTYYKAVSSVISEPRNIASSALFSAAKSGHINPYVVFGGQSTANATTVKELADLYLAYTPFLKDLIDIIGSLLSRLSRLPQTREYYCGRYLDLQAWLRDLEQVPGSDFISGVTVSCPMIGLLSLAHYCVTCKVLGMTPGEVQSLLQGSTGHSQGIVVAAAIAISDSWESFYSAALTAVETLFWIGFECNQGSPRSSLSSSIIEDSVRNGLGQPSCMLSVVGLERSRLDRIIGVFNKSLPSTSQVAVALINTRDNFVVGGPAKSLASLDTYLRTIKADPEIDQNRVPHSKRKPIIQHQFLPITVPFHTEYLSTPAQKIKDHLSSYKISPEMLQIPLHDNRNGRDFRELPHGANVLDSLIDAICSNCCDWPAALESSTASHILTFGSGGVPDLVTRLVNGKGIRVISGSDFETRDSDIGSKLDIFSPFLLSTSTRVESWAEKFQPRLVQPTHGDIRLETRLSKLLGVPPVIVAGMTPTTVPWDFVSTIMNAGYHVELASGGYYNAEEMSATIDKVKNSVPAGRGITCNLIYSSPQAMTWQIAMLRRLAKEGVAVDGLTIGAGVPSQEVMTDYITGLGLKHISLKPGSISAIREVIEIAKAQPQFPIVLQWTGGRGGGHHSYEDFHAPILRTYSSIRRCANIILVAGSGFGSYEDSYPYLSGTWATRFGYPKMPFDGILLGSRMMVAREAHTSPAAKKLIIEASGVPETEWEKTYDGAAGGVITVISEMGQPIHKIATRGVLFWHELDKTIFSLPHKNRVEALLKKKPYIIKRLNADFAKPWFGQNSKGEPVELSEMTYVEVLRRLVSLMYVAHQSRWVAPSYVKLVIDIADRTLERLPLKGEVEITVASLQTPQRFLEEFARACPLASTELLNPEDVKYFILRCKKRGQKPVNFVPIIDEDFETFFKKDSLWQSEDIDAVIDQDAGRCCILHGPVAAQYCNTGNETAKEILDNINKGLIRKVGENFYPGGLTAQCESASLSSESWSVATPESDSRDISLTPVDSLAGGIEDLLLSTVLILGKMGNPWIRSLFTDEYILHGRDRKINPFHRLVQRGSKGTVEVDPEISLITICVENEDSSKSKSIVKISSQNDLDIAVELSFPSFHGDEPVVLPLAFSYDPTMMPYRISEVTVSRDDCIKSFYSKVWFGVDISSSTEDTRSTIWGPEMTLTAEMLEGLVDTVGRTHPHGKNIVGGSDTFPISVGIVAAWDSLAKPIVLKAIPGDLLRLVHQSNSFEYMTNTAALRVGDVIRSKSNVKAIYIEDAGKYVTVEGQILSSNQPVLKVTSTFLFKGTFNDYQSTFKETNEPDIIFEVASEQDEAILKDREWFHLEDPFLSLVGKTLLFDLHSEVTWKNKTTYNTLKVSGQIFQRNSLGQIQEIGSVSFDHGECVGNPVMDFLQRNGTPAAAKSDLTSPGWTGVSSLEVQMPTSNEMYTRVSRDYNPIHMASVFSHWAELPGTISQGMFTSAIAVNAVEHLSLNGERHRLRRFTATFTDMVLPSDRLVVRLKHVGAVDGRLVFKVSAFKEDNENLVLEAEAEVEQPQSVFLFTGQGSQLPGMGMELYKTSEVARRIWDEIDTHIFERFGWSVIDIVSNNPKSMTIHFGGKRGRQLRENYLAMETEITTPDGRIIRKTLLPGLTRESRSYTFSCPSGLLFFSSFAQPAIVLVEKIMFEDMKSRGLVPSDSFFAGHSLGEYGALLAFSGFMTTRELMELAFYRGLSLQFAMERDSNGETNYGMVAANPQRIGKFFNEGSLRQIIRMIATQSGELIETVNLNVENEQYVCAGTLQNLHVLENILSYLATATHGAELVGEIMTTKDDLSATTIGQRLAVNLVEANKLPSPIRLKRGKGTIPIPGIDVPFHSSFLRQSVASYRKILQRRIPEENIHLDRLLGRWIPNVMARPFSIDNDYLQEALELTNSPILGELVNGPITV</sequence>
<dbReference type="GO" id="GO:0004314">
    <property type="term" value="F:[acyl-carrier-protein] S-malonyltransferase activity"/>
    <property type="evidence" value="ECO:0007669"/>
    <property type="project" value="UniProtKB-EC"/>
</dbReference>
<dbReference type="Gene3D" id="1.20.930.70">
    <property type="match status" value="1"/>
</dbReference>
<dbReference type="InterPro" id="IPR039569">
    <property type="entry name" value="FAS1-like_DH_region"/>
</dbReference>
<comment type="similarity">
    <text evidence="3 17">Belongs to the fungal fatty acid synthetase subunit beta family.</text>
</comment>
<evidence type="ECO:0000256" key="12">
    <source>
        <dbReference type="ARBA" id="ARBA00048237"/>
    </source>
</evidence>
<dbReference type="GO" id="GO:0006633">
    <property type="term" value="P:fatty acid biosynthetic process"/>
    <property type="evidence" value="ECO:0007669"/>
    <property type="project" value="InterPro"/>
</dbReference>
<dbReference type="GO" id="GO:0004313">
    <property type="term" value="F:[acyl-carrier-protein] S-acetyltransferase activity"/>
    <property type="evidence" value="ECO:0007669"/>
    <property type="project" value="UniProtKB-EC"/>
</dbReference>
<reference evidence="20" key="2">
    <citation type="journal article" date="2014" name="PLoS Genet.">
        <title>Signature gene expression reveals novel clues to the molecular mechanisms of dimorphic transition in Penicillium marneffei.</title>
        <authorList>
            <person name="Yang E."/>
            <person name="Wang G."/>
            <person name="Cai J."/>
            <person name="Woo P.C."/>
            <person name="Lau S.K."/>
            <person name="Yuen K.-Y."/>
            <person name="Chow W.-N."/>
            <person name="Lin X."/>
        </authorList>
    </citation>
    <scope>NUCLEOTIDE SEQUENCE</scope>
    <source>
        <strain evidence="20">PM1</strain>
    </source>
</reference>
<dbReference type="FunFam" id="1.20.930.70:FF:000001">
    <property type="entry name" value="Fatty acid synthase beta subunit dehydratase"/>
    <property type="match status" value="1"/>
</dbReference>
<evidence type="ECO:0000256" key="5">
    <source>
        <dbReference type="ARBA" id="ARBA00022801"/>
    </source>
</evidence>
<dbReference type="Pfam" id="PF22235">
    <property type="entry name" value="FAS1_thioest_ins"/>
    <property type="match status" value="1"/>
</dbReference>
<evidence type="ECO:0000256" key="11">
    <source>
        <dbReference type="ARBA" id="ARBA00033756"/>
    </source>
</evidence>
<evidence type="ECO:0000256" key="15">
    <source>
        <dbReference type="ARBA" id="ARBA00048572"/>
    </source>
</evidence>
<dbReference type="Pfam" id="PF00698">
    <property type="entry name" value="Acyl_transf_1"/>
    <property type="match status" value="1"/>
</dbReference>
<dbReference type="GO" id="GO:0005835">
    <property type="term" value="C:fatty acid synthase complex"/>
    <property type="evidence" value="ECO:0007669"/>
    <property type="project" value="UniProtKB-UniRule"/>
</dbReference>
<dbReference type="Pfam" id="PF17951">
    <property type="entry name" value="FAS_meander"/>
    <property type="match status" value="1"/>
</dbReference>
<dbReference type="eggNOG" id="ENOG502SK0D">
    <property type="taxonomic scope" value="Eukaryota"/>
</dbReference>
<dbReference type="InterPro" id="IPR013785">
    <property type="entry name" value="Aldolase_TIM"/>
</dbReference>
<dbReference type="InterPro" id="IPR001227">
    <property type="entry name" value="Ac_transferase_dom_sf"/>
</dbReference>
<dbReference type="Gene3D" id="6.20.240.10">
    <property type="match status" value="1"/>
</dbReference>
<comment type="pathway">
    <text evidence="2">Secondary metabolite biosynthesis.</text>
</comment>
<keyword evidence="8 17" id="KW-0520">NAD</keyword>
<comment type="catalytic activity">
    <reaction evidence="1">
        <text>a (3R)-hydroxyacyl-[ACP] = a (2E)-enoyl-[ACP] + H2O</text>
        <dbReference type="Rhea" id="RHEA:13097"/>
        <dbReference type="Rhea" id="RHEA-COMP:9925"/>
        <dbReference type="Rhea" id="RHEA-COMP:9945"/>
        <dbReference type="ChEBI" id="CHEBI:15377"/>
        <dbReference type="ChEBI" id="CHEBI:78784"/>
        <dbReference type="ChEBI" id="CHEBI:78827"/>
        <dbReference type="EC" id="4.2.1.59"/>
    </reaction>
</comment>
<dbReference type="InterPro" id="IPR002539">
    <property type="entry name" value="MaoC-like_dom"/>
</dbReference>
<dbReference type="InterPro" id="IPR013565">
    <property type="entry name" value="Fas1/AflB-like_central"/>
</dbReference>
<evidence type="ECO:0000259" key="19">
    <source>
        <dbReference type="SMART" id="SM00827"/>
    </source>
</evidence>
<dbReference type="InterPro" id="IPR040883">
    <property type="entry name" value="FAS_meander"/>
</dbReference>
<dbReference type="CDD" id="cd03447">
    <property type="entry name" value="FAS_MaoC"/>
    <property type="match status" value="1"/>
</dbReference>
<dbReference type="PANTHER" id="PTHR10982:SF21">
    <property type="entry name" value="FATTY ACID SYNTHASE SUBUNIT BETA"/>
    <property type="match status" value="1"/>
</dbReference>
<evidence type="ECO:0000256" key="3">
    <source>
        <dbReference type="ARBA" id="ARBA00010009"/>
    </source>
</evidence>
<comment type="catalytic activity">
    <reaction evidence="16">
        <text>holo-[ACP] + acetyl-CoA = acetyl-[ACP] + CoA</text>
        <dbReference type="Rhea" id="RHEA:41788"/>
        <dbReference type="Rhea" id="RHEA-COMP:9621"/>
        <dbReference type="Rhea" id="RHEA-COMP:9685"/>
        <dbReference type="ChEBI" id="CHEBI:57287"/>
        <dbReference type="ChEBI" id="CHEBI:57288"/>
        <dbReference type="ChEBI" id="CHEBI:64479"/>
        <dbReference type="ChEBI" id="CHEBI:78446"/>
        <dbReference type="EC" id="2.3.1.38"/>
    </reaction>
</comment>
<dbReference type="Gene3D" id="3.30.70.3330">
    <property type="match status" value="1"/>
</dbReference>
<protein>
    <submittedName>
        <fullName evidence="20">Fatty acid synthase subunit beta</fullName>
    </submittedName>
</protein>
<keyword evidence="9" id="KW-0456">Lyase</keyword>
<dbReference type="Gene3D" id="2.40.128.700">
    <property type="match status" value="1"/>
</dbReference>
<dbReference type="SUPFAM" id="SSF54637">
    <property type="entry name" value="Thioesterase/thiol ester dehydrase-isomerase"/>
    <property type="match status" value="1"/>
</dbReference>
<dbReference type="Pfam" id="PF16073">
    <property type="entry name" value="SAT"/>
    <property type="match status" value="1"/>
</dbReference>
<dbReference type="InterPro" id="IPR016035">
    <property type="entry name" value="Acyl_Trfase/lysoPLipase"/>
</dbReference>
<evidence type="ECO:0000256" key="18">
    <source>
        <dbReference type="PIRSR" id="PIRSR005562-1"/>
    </source>
</evidence>
<dbReference type="GO" id="GO:0004312">
    <property type="term" value="F:fatty acid synthase activity"/>
    <property type="evidence" value="ECO:0007669"/>
    <property type="project" value="InterPro"/>
</dbReference>
<dbReference type="FunFam" id="3.40.366.10:FF:000006">
    <property type="entry name" value="Fatty acid synthase beta subunit dehydratase"/>
    <property type="match status" value="1"/>
</dbReference>
<keyword evidence="6 17" id="KW-0521">NADP</keyword>
<dbReference type="Pfam" id="PF13452">
    <property type="entry name" value="FAS1_DH_region"/>
    <property type="match status" value="1"/>
</dbReference>
<comment type="caution">
    <text evidence="20">The sequence shown here is derived from an EMBL/GenBank/DDBJ whole genome shotgun (WGS) entry which is preliminary data.</text>
</comment>
<dbReference type="HOGENOM" id="CLU_000114_5_0_1"/>
<feature type="active site" description="For acetyltransferase activity" evidence="18">
    <location>
        <position position="268"/>
    </location>
</feature>
<feature type="domain" description="Malonyl-CoA:ACP transacylase (MAT)" evidence="19">
    <location>
        <begin position="1659"/>
        <end position="1961"/>
    </location>
</feature>
<dbReference type="Gene3D" id="3.20.20.70">
    <property type="entry name" value="Aldolase class I"/>
    <property type="match status" value="1"/>
</dbReference>
<organism evidence="20">
    <name type="scientific">Talaromyces marneffei PM1</name>
    <dbReference type="NCBI Taxonomy" id="1077442"/>
    <lineage>
        <taxon>Eukaryota</taxon>
        <taxon>Fungi</taxon>
        <taxon>Dikarya</taxon>
        <taxon>Ascomycota</taxon>
        <taxon>Pezizomycotina</taxon>
        <taxon>Eurotiomycetes</taxon>
        <taxon>Eurotiomycetidae</taxon>
        <taxon>Eurotiales</taxon>
        <taxon>Trichocomaceae</taxon>
        <taxon>Talaromyces</taxon>
        <taxon>Talaromyces sect. Talaromyces</taxon>
    </lineage>
</organism>
<dbReference type="InterPro" id="IPR016452">
    <property type="entry name" value="Fas1/AflB-like"/>
</dbReference>
<evidence type="ECO:0000256" key="4">
    <source>
        <dbReference type="ARBA" id="ARBA00022679"/>
    </source>
</evidence>
<gene>
    <name evidence="20" type="ORF">GQ26_0231630</name>
</gene>
<dbReference type="InterPro" id="IPR032088">
    <property type="entry name" value="SAT"/>
</dbReference>
<evidence type="ECO:0000313" key="20">
    <source>
        <dbReference type="EMBL" id="KFX45548.1"/>
    </source>
</evidence>
<dbReference type="InterPro" id="IPR029069">
    <property type="entry name" value="HotDog_dom_sf"/>
</dbReference>
<comment type="catalytic activity">
    <reaction evidence="12">
        <text>acetyl-CoA + n malonyl-CoA + 2n NADPH + 4n H(+) = a long-chain-acyl-CoA + n CoA + n CO2 + 2n NADP(+).</text>
        <dbReference type="EC" id="2.3.1.86"/>
    </reaction>
</comment>
<comment type="catalytic activity">
    <reaction evidence="15">
        <text>a 2,3-saturated acyl-[ACP] + NAD(+) = a (2E)-enoyl-[ACP] + NADH + H(+)</text>
        <dbReference type="Rhea" id="RHEA:10240"/>
        <dbReference type="Rhea" id="RHEA-COMP:9925"/>
        <dbReference type="Rhea" id="RHEA-COMP:9926"/>
        <dbReference type="ChEBI" id="CHEBI:15378"/>
        <dbReference type="ChEBI" id="CHEBI:57540"/>
        <dbReference type="ChEBI" id="CHEBI:57945"/>
        <dbReference type="ChEBI" id="CHEBI:78784"/>
        <dbReference type="ChEBI" id="CHEBI:78785"/>
        <dbReference type="EC" id="1.3.1.9"/>
    </reaction>
</comment>
<evidence type="ECO:0000256" key="6">
    <source>
        <dbReference type="ARBA" id="ARBA00022857"/>
    </source>
</evidence>
<evidence type="ECO:0000256" key="10">
    <source>
        <dbReference type="ARBA" id="ARBA00023268"/>
    </source>
</evidence>
<keyword evidence="5 17" id="KW-0378">Hydrolase</keyword>
<dbReference type="InterPro" id="IPR014043">
    <property type="entry name" value="Acyl_transferase_dom"/>
</dbReference>
<dbReference type="FunFam" id="3.20.20.70:FF:000078">
    <property type="entry name" value="Fatty acid synthase beta subunit dehydratase"/>
    <property type="match status" value="1"/>
</dbReference>
<dbReference type="GO" id="GO:0016297">
    <property type="term" value="F:fatty acyl-[ACP] hydrolase activity"/>
    <property type="evidence" value="ECO:0007669"/>
    <property type="project" value="UniProtKB-EC"/>
</dbReference>
<evidence type="ECO:0000256" key="17">
    <source>
        <dbReference type="PIRNR" id="PIRNR005562"/>
    </source>
</evidence>
<dbReference type="PRINTS" id="PR01483">
    <property type="entry name" value="FASYNTHASE"/>
</dbReference>
<dbReference type="Gene3D" id="1.20.1050.120">
    <property type="match status" value="1"/>
</dbReference>
<dbReference type="Gene3D" id="3.30.1120.100">
    <property type="match status" value="1"/>
</dbReference>
<accession>A0A093XK16</accession>
<comment type="catalytic activity">
    <reaction evidence="14">
        <text>(9Z)-octadecenoyl-[ACP] + H2O = (9Z)-octadecenoate + holo-[ACP] + H(+)</text>
        <dbReference type="Rhea" id="RHEA:15057"/>
        <dbReference type="Rhea" id="RHEA-COMP:9685"/>
        <dbReference type="Rhea" id="RHEA-COMP:9924"/>
        <dbReference type="ChEBI" id="CHEBI:15377"/>
        <dbReference type="ChEBI" id="CHEBI:15378"/>
        <dbReference type="ChEBI" id="CHEBI:30823"/>
        <dbReference type="ChEBI" id="CHEBI:64479"/>
        <dbReference type="ChEBI" id="CHEBI:78783"/>
        <dbReference type="EC" id="3.1.2.14"/>
    </reaction>
</comment>
<dbReference type="Gene3D" id="6.10.140.1400">
    <property type="match status" value="1"/>
</dbReference>
<dbReference type="SUPFAM" id="SSF51412">
    <property type="entry name" value="Inosine monophosphate dehydrogenase (IMPDH)"/>
    <property type="match status" value="1"/>
</dbReference>
<dbReference type="Gene3D" id="3.10.129.10">
    <property type="entry name" value="Hotdog Thioesterase"/>
    <property type="match status" value="1"/>
</dbReference>
<evidence type="ECO:0000256" key="14">
    <source>
        <dbReference type="ARBA" id="ARBA00048536"/>
    </source>
</evidence>
<dbReference type="PIRSF" id="PIRSF005562">
    <property type="entry name" value="FAS_yeast_beta"/>
    <property type="match status" value="1"/>
</dbReference>
<dbReference type="EMBL" id="JPOX01000023">
    <property type="protein sequence ID" value="KFX45548.1"/>
    <property type="molecule type" value="Genomic_DNA"/>
</dbReference>
<evidence type="ECO:0000256" key="13">
    <source>
        <dbReference type="ARBA" id="ARBA00048462"/>
    </source>
</evidence>
<dbReference type="Pfam" id="PF01575">
    <property type="entry name" value="MaoC_dehydratas"/>
    <property type="match status" value="1"/>
</dbReference>
<evidence type="ECO:0000256" key="2">
    <source>
        <dbReference type="ARBA" id="ARBA00005179"/>
    </source>
</evidence>
<evidence type="ECO:0000256" key="7">
    <source>
        <dbReference type="ARBA" id="ARBA00023002"/>
    </source>
</evidence>
<proteinExistence type="inferred from homology"/>
<dbReference type="PANTHER" id="PTHR10982">
    <property type="entry name" value="MALONYL COA-ACYL CARRIER PROTEIN TRANSACYLASE"/>
    <property type="match status" value="1"/>
</dbReference>
<dbReference type="GO" id="GO:0004321">
    <property type="term" value="F:fatty-acyl-CoA synthase activity"/>
    <property type="evidence" value="ECO:0007669"/>
    <property type="project" value="UniProtKB-EC"/>
</dbReference>